<protein>
    <submittedName>
        <fullName evidence="1">Uncharacterized protein</fullName>
    </submittedName>
</protein>
<organism evidence="1 2">
    <name type="scientific">Ensete ventricosum</name>
    <name type="common">Abyssinian banana</name>
    <name type="synonym">Musa ensete</name>
    <dbReference type="NCBI Taxonomy" id="4639"/>
    <lineage>
        <taxon>Eukaryota</taxon>
        <taxon>Viridiplantae</taxon>
        <taxon>Streptophyta</taxon>
        <taxon>Embryophyta</taxon>
        <taxon>Tracheophyta</taxon>
        <taxon>Spermatophyta</taxon>
        <taxon>Magnoliopsida</taxon>
        <taxon>Liliopsida</taxon>
        <taxon>Zingiberales</taxon>
        <taxon>Musaceae</taxon>
        <taxon>Ensete</taxon>
    </lineage>
</organism>
<gene>
    <name evidence="1" type="ORF">B296_00053077</name>
</gene>
<proteinExistence type="predicted"/>
<accession>A0A426XP05</accession>
<evidence type="ECO:0000313" key="2">
    <source>
        <dbReference type="Proteomes" id="UP000287651"/>
    </source>
</evidence>
<sequence>ADALHPGRHEAAVEGLGILVLGHRNPIECEVAVADVGADAEGAAVAGDLKVGAGGGPVLVLAKVGGQVADPADDFDGVVGGGGGLGVGAGEVKPVLGVVRSGSGLGVVVSDKRERFVETAWEEPSECDGGMVALSGKEERRRGTERFNGFLFEMDGMGR</sequence>
<dbReference type="Proteomes" id="UP000287651">
    <property type="component" value="Unassembled WGS sequence"/>
</dbReference>
<evidence type="ECO:0000313" key="1">
    <source>
        <dbReference type="EMBL" id="RRT41226.1"/>
    </source>
</evidence>
<reference evidence="1 2" key="1">
    <citation type="journal article" date="2014" name="Agronomy (Basel)">
        <title>A Draft Genome Sequence for Ensete ventricosum, the Drought-Tolerant Tree Against Hunger.</title>
        <authorList>
            <person name="Harrison J."/>
            <person name="Moore K.A."/>
            <person name="Paszkiewicz K."/>
            <person name="Jones T."/>
            <person name="Grant M."/>
            <person name="Ambacheew D."/>
            <person name="Muzemil S."/>
            <person name="Studholme D.J."/>
        </authorList>
    </citation>
    <scope>NUCLEOTIDE SEQUENCE [LARGE SCALE GENOMIC DNA]</scope>
</reference>
<dbReference type="EMBL" id="AMZH03018749">
    <property type="protein sequence ID" value="RRT41226.1"/>
    <property type="molecule type" value="Genomic_DNA"/>
</dbReference>
<comment type="caution">
    <text evidence="1">The sequence shown here is derived from an EMBL/GenBank/DDBJ whole genome shotgun (WGS) entry which is preliminary data.</text>
</comment>
<feature type="non-terminal residue" evidence="1">
    <location>
        <position position="1"/>
    </location>
</feature>
<name>A0A426XP05_ENSVE</name>
<dbReference type="AlphaFoldDB" id="A0A426XP05"/>